<organism evidence="2 3">
    <name type="scientific">Chara braunii</name>
    <name type="common">Braun's stonewort</name>
    <dbReference type="NCBI Taxonomy" id="69332"/>
    <lineage>
        <taxon>Eukaryota</taxon>
        <taxon>Viridiplantae</taxon>
        <taxon>Streptophyta</taxon>
        <taxon>Charophyceae</taxon>
        <taxon>Charales</taxon>
        <taxon>Characeae</taxon>
        <taxon>Chara</taxon>
    </lineage>
</organism>
<keyword evidence="3" id="KW-1185">Reference proteome</keyword>
<dbReference type="SUPFAM" id="SSF56672">
    <property type="entry name" value="DNA/RNA polymerases"/>
    <property type="match status" value="1"/>
</dbReference>
<gene>
    <name evidence="2" type="ORF">CBR_g3090</name>
</gene>
<dbReference type="CDD" id="cd01650">
    <property type="entry name" value="RT_nLTR_like"/>
    <property type="match status" value="1"/>
</dbReference>
<protein>
    <recommendedName>
        <fullName evidence="1">Reverse transcriptase domain-containing protein</fullName>
    </recommendedName>
</protein>
<evidence type="ECO:0000313" key="3">
    <source>
        <dbReference type="Proteomes" id="UP000265515"/>
    </source>
</evidence>
<reference evidence="2 3" key="1">
    <citation type="journal article" date="2018" name="Cell">
        <title>The Chara Genome: Secondary Complexity and Implications for Plant Terrestrialization.</title>
        <authorList>
            <person name="Nishiyama T."/>
            <person name="Sakayama H."/>
            <person name="Vries J.D."/>
            <person name="Buschmann H."/>
            <person name="Saint-Marcoux D."/>
            <person name="Ullrich K.K."/>
            <person name="Haas F.B."/>
            <person name="Vanderstraeten L."/>
            <person name="Becker D."/>
            <person name="Lang D."/>
            <person name="Vosolsobe S."/>
            <person name="Rombauts S."/>
            <person name="Wilhelmsson P.K.I."/>
            <person name="Janitza P."/>
            <person name="Kern R."/>
            <person name="Heyl A."/>
            <person name="Rumpler F."/>
            <person name="Villalobos L.I.A.C."/>
            <person name="Clay J.M."/>
            <person name="Skokan R."/>
            <person name="Toyoda A."/>
            <person name="Suzuki Y."/>
            <person name="Kagoshima H."/>
            <person name="Schijlen E."/>
            <person name="Tajeshwar N."/>
            <person name="Catarino B."/>
            <person name="Hetherington A.J."/>
            <person name="Saltykova A."/>
            <person name="Bonnot C."/>
            <person name="Breuninger H."/>
            <person name="Symeonidi A."/>
            <person name="Radhakrishnan G.V."/>
            <person name="Van Nieuwerburgh F."/>
            <person name="Deforce D."/>
            <person name="Chang C."/>
            <person name="Karol K.G."/>
            <person name="Hedrich R."/>
            <person name="Ulvskov P."/>
            <person name="Glockner G."/>
            <person name="Delwiche C.F."/>
            <person name="Petrasek J."/>
            <person name="Van de Peer Y."/>
            <person name="Friml J."/>
            <person name="Beilby M."/>
            <person name="Dolan L."/>
            <person name="Kohara Y."/>
            <person name="Sugano S."/>
            <person name="Fujiyama A."/>
            <person name="Delaux P.-M."/>
            <person name="Quint M."/>
            <person name="TheiBen G."/>
            <person name="Hagemann M."/>
            <person name="Harholt J."/>
            <person name="Dunand C."/>
            <person name="Zachgo S."/>
            <person name="Langdale J."/>
            <person name="Maumus F."/>
            <person name="Straeten D.V.D."/>
            <person name="Gould S.B."/>
            <person name="Rensing S.A."/>
        </authorList>
    </citation>
    <scope>NUCLEOTIDE SEQUENCE [LARGE SCALE GENOMIC DNA]</scope>
    <source>
        <strain evidence="2 3">S276</strain>
    </source>
</reference>
<dbReference type="Proteomes" id="UP000265515">
    <property type="component" value="Unassembled WGS sequence"/>
</dbReference>
<dbReference type="Gramene" id="GBG68546">
    <property type="protein sequence ID" value="GBG68546"/>
    <property type="gene ID" value="CBR_g3090"/>
</dbReference>
<dbReference type="EMBL" id="BFEA01000101">
    <property type="protein sequence ID" value="GBG68546.1"/>
    <property type="molecule type" value="Genomic_DNA"/>
</dbReference>
<evidence type="ECO:0000259" key="1">
    <source>
        <dbReference type="PROSITE" id="PS50878"/>
    </source>
</evidence>
<proteinExistence type="predicted"/>
<dbReference type="PANTHER" id="PTHR31635:SF196">
    <property type="entry name" value="REVERSE TRANSCRIPTASE DOMAIN-CONTAINING PROTEIN-RELATED"/>
    <property type="match status" value="1"/>
</dbReference>
<dbReference type="STRING" id="69332.A0A388KEW7"/>
<accession>A0A388KEW7</accession>
<dbReference type="PROSITE" id="PS50878">
    <property type="entry name" value="RT_POL"/>
    <property type="match status" value="1"/>
</dbReference>
<evidence type="ECO:0000313" key="2">
    <source>
        <dbReference type="EMBL" id="GBG68546.1"/>
    </source>
</evidence>
<dbReference type="PANTHER" id="PTHR31635">
    <property type="entry name" value="REVERSE TRANSCRIPTASE DOMAIN-CONTAINING PROTEIN-RELATED"/>
    <property type="match status" value="1"/>
</dbReference>
<dbReference type="Pfam" id="PF00078">
    <property type="entry name" value="RVT_1"/>
    <property type="match status" value="1"/>
</dbReference>
<name>A0A388KEW7_CHABU</name>
<sequence length="859" mass="97826">MTLGVISMLFKKGDKTEVRNWRPISLLNVSYKILAKTLARRLGSHLPGLVEGDQGAFVQGRSIFNNIVTTLEVLEWVQSEDMNTAVLLLDLEKAYDKVGWPFVFTTLSRMGFGAPFCKWLVAMYTVSASVVMINGHLSAPFELSRSLRQGCPLALLLFVLQMEVLLNKIRRNRLIKGLTLHSGTQCKVKALADDLFVISENTNESLSALKDTLSQYSVLSEASVNWDKSVFLLPSQYALEVQWGMKRIREGEEERFLGVLVSIQTGASSQGLLLKQRVSTRLRLWGSIWHLSVIGRALVANVALFSIMWFVSTVREISDTVWRVIKREGGLNLVDPTKKNQAQLRMWLIRVANAPVKEHWIELAEQLLMKEWDLLRPRDVWRCLFIPPFRKKRIRSRFWKEVLNAWCSLPPDSVSQPRTKEEVQGKLLFENPKIVDENGNQFMANGSVGSFGLAWIRNGIATISDLWDPLLGSWKPLAELQAVLKPLRNIEAHLEQLVSAIPEDWCTLLGPEGIDPVGTWYCAEEEEAGVVWKLLEIMPSGFRKVQRWKCLDYSNVLSPANELQISTWKPPPQARLIGQGGTPDARKSWVWIGRTPLKRLCIDPGAWSWSTNDGRHPQLPLAEYSVSKGYSLRLSARRTRSPAQVAVSRWQAVISVDLSGAGPRFLALWDSLIPLPNGKQASILWQLSLLVTPSAVWLIGRGMQVDLKCPRCSWPFESTRHLWWECPASQRIWKWWKHHWEHFGEPVAEWNEEWVLLGFTPEGVLRSRVTLRKWLGDCSAKSFGGTGTEQDLREDPSPIWKSIRQGLREAIKVDWRKKAKGGKGGRRQLRWFLDTWAHKHKLAGVHRVKGLVLSPWVRE</sequence>
<comment type="caution">
    <text evidence="2">The sequence shown here is derived from an EMBL/GenBank/DDBJ whole genome shotgun (WGS) entry which is preliminary data.</text>
</comment>
<dbReference type="AlphaFoldDB" id="A0A388KEW7"/>
<dbReference type="InterPro" id="IPR000477">
    <property type="entry name" value="RT_dom"/>
</dbReference>
<dbReference type="OrthoDB" id="6142323at2759"/>
<dbReference type="InterPro" id="IPR043502">
    <property type="entry name" value="DNA/RNA_pol_sf"/>
</dbReference>
<feature type="domain" description="Reverse transcriptase" evidence="1">
    <location>
        <begin position="1"/>
        <end position="261"/>
    </location>
</feature>